<accession>A0A855VRT9</accession>
<evidence type="ECO:0000313" key="1">
    <source>
        <dbReference type="EMBL" id="PTX90381.1"/>
    </source>
</evidence>
<comment type="caution">
    <text evidence="1">The sequence shown here is derived from an EMBL/GenBank/DDBJ whole genome shotgun (WGS) entry which is preliminary data.</text>
</comment>
<protein>
    <submittedName>
        <fullName evidence="1">Uncharacterized protein</fullName>
    </submittedName>
</protein>
<dbReference type="AlphaFoldDB" id="A0A855VRT9"/>
<reference evidence="1 2" key="1">
    <citation type="submission" date="2018-01" db="EMBL/GenBank/DDBJ databases">
        <title>Geographic spread and resistance mechanisms of dominant carbapenem-resistant Enterobacter cloacae complex clones ST171 and ST78.</title>
        <authorList>
            <person name="Gomez-Simmonds A."/>
            <person name="Annavajhala M.K."/>
            <person name="Wang Z."/>
            <person name="Macesic N."/>
            <person name="Hu Y."/>
            <person name="Giddins M.J."/>
            <person name="O'Malley A."/>
            <person name="Toussaint N.C."/>
            <person name="Whittier S."/>
            <person name="Torres V.J."/>
            <person name="Uhlemann A.-C."/>
        </authorList>
    </citation>
    <scope>NUCLEOTIDE SEQUENCE [LARGE SCALE GENOMIC DNA]</scope>
    <source>
        <strain evidence="1 2">78</strain>
    </source>
</reference>
<name>A0A855VRT9_9ENTR</name>
<evidence type="ECO:0000313" key="2">
    <source>
        <dbReference type="Proteomes" id="UP000244004"/>
    </source>
</evidence>
<organism evidence="1 2">
    <name type="scientific">Enterobacter hormaechei</name>
    <dbReference type="NCBI Taxonomy" id="158836"/>
    <lineage>
        <taxon>Bacteria</taxon>
        <taxon>Pseudomonadati</taxon>
        <taxon>Pseudomonadota</taxon>
        <taxon>Gammaproteobacteria</taxon>
        <taxon>Enterobacterales</taxon>
        <taxon>Enterobacteriaceae</taxon>
        <taxon>Enterobacter</taxon>
        <taxon>Enterobacter cloacae complex</taxon>
    </lineage>
</organism>
<dbReference type="Proteomes" id="UP000244004">
    <property type="component" value="Unassembled WGS sequence"/>
</dbReference>
<dbReference type="EMBL" id="PNXT01000001">
    <property type="protein sequence ID" value="PTX90381.1"/>
    <property type="molecule type" value="Genomic_DNA"/>
</dbReference>
<sequence>MGFFYVNTFKLIHGVLFLLFWLGALWCPHPSPLPQGEGEKLVAPFYPVVYVLAAGKRHYVIHITLNCFFDVTKSAFLCYYERYRTFLSFNESA</sequence>
<gene>
    <name evidence="1" type="ORF">C1O12_19250</name>
</gene>
<proteinExistence type="predicted"/>